<dbReference type="CTD" id="55081"/>
<dbReference type="Ensembl" id="ENSHCOT00000015773.1">
    <property type="protein sequence ID" value="ENSHCOP00000009606.1"/>
    <property type="gene ID" value="ENSHCOG00000012063.1"/>
</dbReference>
<evidence type="ECO:0000256" key="2">
    <source>
        <dbReference type="ARBA" id="ARBA00009415"/>
    </source>
</evidence>
<dbReference type="AlphaFoldDB" id="A0A3Q2Y8V0"/>
<dbReference type="STRING" id="109280.ENSHCOP00000009606"/>
<dbReference type="GO" id="GO:0005815">
    <property type="term" value="C:microtubule organizing center"/>
    <property type="evidence" value="ECO:0007669"/>
    <property type="project" value="TreeGrafter"/>
</dbReference>
<evidence type="ECO:0000313" key="8">
    <source>
        <dbReference type="Proteomes" id="UP000264820"/>
    </source>
</evidence>
<dbReference type="GO" id="GO:0005929">
    <property type="term" value="C:cilium"/>
    <property type="evidence" value="ECO:0007669"/>
    <property type="project" value="UniProtKB-SubCell"/>
</dbReference>
<keyword evidence="4" id="KW-0969">Cilium</keyword>
<organism evidence="7 8">
    <name type="scientific">Hippocampus comes</name>
    <name type="common">Tiger tail seahorse</name>
    <dbReference type="NCBI Taxonomy" id="109280"/>
    <lineage>
        <taxon>Eukaryota</taxon>
        <taxon>Metazoa</taxon>
        <taxon>Chordata</taxon>
        <taxon>Craniata</taxon>
        <taxon>Vertebrata</taxon>
        <taxon>Euteleostomi</taxon>
        <taxon>Actinopterygii</taxon>
        <taxon>Neopterygii</taxon>
        <taxon>Teleostei</taxon>
        <taxon>Neoteleostei</taxon>
        <taxon>Acanthomorphata</taxon>
        <taxon>Syngnathiaria</taxon>
        <taxon>Syngnathiformes</taxon>
        <taxon>Syngnathoidei</taxon>
        <taxon>Syngnathidae</taxon>
        <taxon>Hippocampus</taxon>
    </lineage>
</organism>
<evidence type="ECO:0000256" key="3">
    <source>
        <dbReference type="ARBA" id="ARBA00020568"/>
    </source>
</evidence>
<dbReference type="OrthoDB" id="8923208at2759"/>
<name>A0A3Q2Y8V0_HIPCM</name>
<dbReference type="OMA" id="VHAHDQD"/>
<dbReference type="PANTHER" id="PTHR16011">
    <property type="entry name" value="IFT57/HIPPI"/>
    <property type="match status" value="1"/>
</dbReference>
<comment type="subcellular location">
    <subcellularLocation>
        <location evidence="1">Cell projection</location>
        <location evidence="1">Cilium</location>
    </subcellularLocation>
</comment>
<evidence type="ECO:0000313" key="7">
    <source>
        <dbReference type="Ensembl" id="ENSHCOP00000009606.1"/>
    </source>
</evidence>
<evidence type="ECO:0000256" key="1">
    <source>
        <dbReference type="ARBA" id="ARBA00004138"/>
    </source>
</evidence>
<evidence type="ECO:0000256" key="4">
    <source>
        <dbReference type="ARBA" id="ARBA00023069"/>
    </source>
</evidence>
<reference evidence="7" key="2">
    <citation type="submission" date="2025-09" db="UniProtKB">
        <authorList>
            <consortium name="Ensembl"/>
        </authorList>
    </citation>
    <scope>IDENTIFICATION</scope>
</reference>
<dbReference type="Pfam" id="PF10498">
    <property type="entry name" value="IFT57"/>
    <property type="match status" value="1"/>
</dbReference>
<dbReference type="GO" id="GO:0030992">
    <property type="term" value="C:intraciliary transport particle B"/>
    <property type="evidence" value="ECO:0007669"/>
    <property type="project" value="TreeGrafter"/>
</dbReference>
<dbReference type="GO" id="GO:0042073">
    <property type="term" value="P:intraciliary transport"/>
    <property type="evidence" value="ECO:0007669"/>
    <property type="project" value="TreeGrafter"/>
</dbReference>
<feature type="coiled-coil region" evidence="6">
    <location>
        <begin position="327"/>
        <end position="354"/>
    </location>
</feature>
<dbReference type="PANTHER" id="PTHR16011:SF0">
    <property type="entry name" value="INTRAFLAGELLAR TRANSPORT PROTEIN 57 HOMOLOG"/>
    <property type="match status" value="1"/>
</dbReference>
<protein>
    <recommendedName>
        <fullName evidence="3">Intraflagellar transport protein 57 homolog</fullName>
    </recommendedName>
</protein>
<dbReference type="GeneID" id="109518924"/>
<reference evidence="7" key="1">
    <citation type="submission" date="2025-08" db="UniProtKB">
        <authorList>
            <consortium name="Ensembl"/>
        </authorList>
    </citation>
    <scope>IDENTIFICATION</scope>
</reference>
<evidence type="ECO:0000256" key="6">
    <source>
        <dbReference type="SAM" id="Coils"/>
    </source>
</evidence>
<sequence>MAENGRRGWEDDERGPGALHHGFVLMEALVEKLKILNCDQELLEKHNMKPLSRHYFVSSPYLAANPGEQFYVFTIMAAWLINSAGRSFTRPQEDDEPTATSANILAELRALGVKVDFPPSKLKSGSGEHVCYVLNMLAEHVLKRRGFSFKRPNYPTETTEEELVMDDHAELTLNDSDHIAEEDDEDEDNLVDLEALTLQSTLQEAAVAAAASKPDEIMRSTLDVAEWNLEVERVLPLLKVTIRTDNKDWRVHVDQMHQHQDAIKSSLHEAKGYIGKLEEDISRTLEKVSSREKYMNKQLEGVISEHRAAQAKLGEVRELYQRASGGVAQRTRLLAELSEELEKVKQEMEERGSSMSDGAAVVKIKQSAGKLKQEIVRMDVRAGVVAHMLLHAKLKHKSDISFHMHASPAV</sequence>
<dbReference type="GeneTree" id="ENSGT00390000006307"/>
<keyword evidence="8" id="KW-1185">Reference proteome</keyword>
<dbReference type="Proteomes" id="UP000264820">
    <property type="component" value="Unplaced"/>
</dbReference>
<dbReference type="GO" id="GO:1905515">
    <property type="term" value="P:non-motile cilium assembly"/>
    <property type="evidence" value="ECO:0007669"/>
    <property type="project" value="TreeGrafter"/>
</dbReference>
<proteinExistence type="inferred from homology"/>
<comment type="similarity">
    <text evidence="2">Belongs to the IFT57 family.</text>
</comment>
<accession>A0A3Q2Y8V0</accession>
<dbReference type="GO" id="GO:0005794">
    <property type="term" value="C:Golgi apparatus"/>
    <property type="evidence" value="ECO:0007669"/>
    <property type="project" value="TreeGrafter"/>
</dbReference>
<evidence type="ECO:0000256" key="5">
    <source>
        <dbReference type="ARBA" id="ARBA00023273"/>
    </source>
</evidence>
<keyword evidence="5" id="KW-0966">Cell projection</keyword>
<keyword evidence="6" id="KW-0175">Coiled coil</keyword>
<dbReference type="InterPro" id="IPR019530">
    <property type="entry name" value="Intra-flagellar_transport_57"/>
</dbReference>
<dbReference type="RefSeq" id="XP_019730669.1">
    <property type="nucleotide sequence ID" value="XM_019875110.1"/>
</dbReference>